<name>A0A0N4XN67_NIPBR</name>
<feature type="region of interest" description="Disordered" evidence="1">
    <location>
        <begin position="24"/>
        <end position="69"/>
    </location>
</feature>
<keyword evidence="3" id="KW-1185">Reference proteome</keyword>
<proteinExistence type="predicted"/>
<evidence type="ECO:0000313" key="4">
    <source>
        <dbReference type="WBParaSite" id="NBR_0000396901-mRNA-1"/>
    </source>
</evidence>
<gene>
    <name evidence="2" type="ORF">NBR_LOCUS3970</name>
</gene>
<accession>A0A0N4XN67</accession>
<evidence type="ECO:0000313" key="2">
    <source>
        <dbReference type="EMBL" id="VDL67559.1"/>
    </source>
</evidence>
<dbReference type="AlphaFoldDB" id="A0A0N4XN67"/>
<dbReference type="Proteomes" id="UP000271162">
    <property type="component" value="Unassembled WGS sequence"/>
</dbReference>
<feature type="compositionally biased region" description="Basic residues" evidence="1">
    <location>
        <begin position="25"/>
        <end position="36"/>
    </location>
</feature>
<reference evidence="2 3" key="2">
    <citation type="submission" date="2018-11" db="EMBL/GenBank/DDBJ databases">
        <authorList>
            <consortium name="Pathogen Informatics"/>
        </authorList>
    </citation>
    <scope>NUCLEOTIDE SEQUENCE [LARGE SCALE GENOMIC DNA]</scope>
</reference>
<dbReference type="WBParaSite" id="NBR_0000396901-mRNA-1">
    <property type="protein sequence ID" value="NBR_0000396901-mRNA-1"/>
    <property type="gene ID" value="NBR_0000396901"/>
</dbReference>
<sequence length="102" mass="11232">MEMSCCLFGQQLFHQKLPPFQAATNRRRDKCRRRKNTNSPVVMDDRTSAPGLPSDGYKMAAESRPLPVAPQSNNKPTLAVCNSVRVDLCALSCVGVVVVEIL</sequence>
<organism evidence="4">
    <name type="scientific">Nippostrongylus brasiliensis</name>
    <name type="common">Rat hookworm</name>
    <dbReference type="NCBI Taxonomy" id="27835"/>
    <lineage>
        <taxon>Eukaryota</taxon>
        <taxon>Metazoa</taxon>
        <taxon>Ecdysozoa</taxon>
        <taxon>Nematoda</taxon>
        <taxon>Chromadorea</taxon>
        <taxon>Rhabditida</taxon>
        <taxon>Rhabditina</taxon>
        <taxon>Rhabditomorpha</taxon>
        <taxon>Strongyloidea</taxon>
        <taxon>Heligmosomidae</taxon>
        <taxon>Nippostrongylus</taxon>
    </lineage>
</organism>
<evidence type="ECO:0000313" key="3">
    <source>
        <dbReference type="Proteomes" id="UP000271162"/>
    </source>
</evidence>
<reference evidence="4" key="1">
    <citation type="submission" date="2017-02" db="UniProtKB">
        <authorList>
            <consortium name="WormBaseParasite"/>
        </authorList>
    </citation>
    <scope>IDENTIFICATION</scope>
</reference>
<dbReference type="EMBL" id="UYSL01006666">
    <property type="protein sequence ID" value="VDL67559.1"/>
    <property type="molecule type" value="Genomic_DNA"/>
</dbReference>
<evidence type="ECO:0000256" key="1">
    <source>
        <dbReference type="SAM" id="MobiDB-lite"/>
    </source>
</evidence>
<protein>
    <submittedName>
        <fullName evidence="2 4">Uncharacterized protein</fullName>
    </submittedName>
</protein>